<dbReference type="AlphaFoldDB" id="A3I0Y3"/>
<dbReference type="InterPro" id="IPR021309">
    <property type="entry name" value="YgaP-like_TM"/>
</dbReference>
<evidence type="ECO:0000259" key="2">
    <source>
        <dbReference type="Pfam" id="PF11127"/>
    </source>
</evidence>
<dbReference type="RefSeq" id="WP_008201989.1">
    <property type="nucleotide sequence ID" value="NZ_CM001023.1"/>
</dbReference>
<keyword evidence="1" id="KW-0812">Transmembrane</keyword>
<keyword evidence="1" id="KW-0472">Membrane</keyword>
<comment type="caution">
    <text evidence="3">The sequence shown here is derived from an EMBL/GenBank/DDBJ whole genome shotgun (WGS) entry which is preliminary data.</text>
</comment>
<name>A3I0Y3_9BACT</name>
<accession>A3I0Y3</accession>
<protein>
    <submittedName>
        <fullName evidence="3">Membrane protein</fullName>
    </submittedName>
</protein>
<dbReference type="STRING" id="388413.ALPR1_15909"/>
<feature type="domain" description="Inner membrane protein YgaP-like transmembrane" evidence="2">
    <location>
        <begin position="1"/>
        <end position="66"/>
    </location>
</feature>
<reference evidence="3 4" key="1">
    <citation type="journal article" date="2011" name="J. Bacteriol.">
        <title>Complete genome sequence of Algoriphagus sp. PR1, bacterial prey of a colony-forming choanoflagellate.</title>
        <authorList>
            <person name="Alegado R.A."/>
            <person name="Ferriera S."/>
            <person name="Nusbaum C."/>
            <person name="Young S.K."/>
            <person name="Zeng Q."/>
            <person name="Imamovic A."/>
            <person name="Fairclough S.R."/>
            <person name="King N."/>
        </authorList>
    </citation>
    <scope>NUCLEOTIDE SEQUENCE [LARGE SCALE GENOMIC DNA]</scope>
    <source>
        <strain evidence="3 4">PR1</strain>
    </source>
</reference>
<feature type="transmembrane region" description="Helical" evidence="1">
    <location>
        <begin position="35"/>
        <end position="61"/>
    </location>
</feature>
<evidence type="ECO:0000313" key="4">
    <source>
        <dbReference type="Proteomes" id="UP000003919"/>
    </source>
</evidence>
<dbReference type="HOGENOM" id="CLU_176022_3_0_10"/>
<proteinExistence type="predicted"/>
<dbReference type="EMBL" id="AAXU02000001">
    <property type="protein sequence ID" value="EAZ80129.1"/>
    <property type="molecule type" value="Genomic_DNA"/>
</dbReference>
<dbReference type="Pfam" id="PF11127">
    <property type="entry name" value="YgaP-like_TM"/>
    <property type="match status" value="1"/>
</dbReference>
<dbReference type="Proteomes" id="UP000003919">
    <property type="component" value="Unassembled WGS sequence"/>
</dbReference>
<sequence>MKRNMGNADRVIRLVVAAILVGVYYLGVFNDTVGYLLLAVAAIFTFTSIVSICPLYAIFGIKTCSRTSAK</sequence>
<keyword evidence="4" id="KW-1185">Reference proteome</keyword>
<feature type="transmembrane region" description="Helical" evidence="1">
    <location>
        <begin position="12"/>
        <end position="29"/>
    </location>
</feature>
<evidence type="ECO:0000313" key="3">
    <source>
        <dbReference type="EMBL" id="EAZ80129.1"/>
    </source>
</evidence>
<dbReference type="OrthoDB" id="9804804at2"/>
<gene>
    <name evidence="3" type="ORF">ALPR1_15909</name>
</gene>
<organism evidence="3 4">
    <name type="scientific">Algoriphagus machipongonensis</name>
    <dbReference type="NCBI Taxonomy" id="388413"/>
    <lineage>
        <taxon>Bacteria</taxon>
        <taxon>Pseudomonadati</taxon>
        <taxon>Bacteroidota</taxon>
        <taxon>Cytophagia</taxon>
        <taxon>Cytophagales</taxon>
        <taxon>Cyclobacteriaceae</taxon>
        <taxon>Algoriphagus</taxon>
    </lineage>
</organism>
<evidence type="ECO:0000256" key="1">
    <source>
        <dbReference type="SAM" id="Phobius"/>
    </source>
</evidence>
<keyword evidence="1" id="KW-1133">Transmembrane helix</keyword>